<reference evidence="2 3" key="1">
    <citation type="journal article" date="2016" name="Int. J. Syst. Evol. Microbiol.">
        <title>Acidipila dinghuensis sp. nov., an acidobacterium isolated from forest soil.</title>
        <authorList>
            <person name="Jiang Y.W."/>
            <person name="Wang J."/>
            <person name="Chen M.H."/>
            <person name="Lv Y.Y."/>
            <person name="Qiu L.H."/>
        </authorList>
    </citation>
    <scope>NUCLEOTIDE SEQUENCE [LARGE SCALE GENOMIC DNA]</scope>
    <source>
        <strain evidence="2 3">DHOF10</strain>
    </source>
</reference>
<comment type="caution">
    <text evidence="2">The sequence shown here is derived from an EMBL/GenBank/DDBJ whole genome shotgun (WGS) entry which is preliminary data.</text>
</comment>
<gene>
    <name evidence="2" type="ORF">ESZ00_08040</name>
</gene>
<evidence type="ECO:0000313" key="3">
    <source>
        <dbReference type="Proteomes" id="UP000290253"/>
    </source>
</evidence>
<dbReference type="Pfam" id="PF08668">
    <property type="entry name" value="HDOD"/>
    <property type="match status" value="1"/>
</dbReference>
<dbReference type="OrthoDB" id="9804751at2"/>
<evidence type="ECO:0000259" key="1">
    <source>
        <dbReference type="PROSITE" id="PS51833"/>
    </source>
</evidence>
<dbReference type="PANTHER" id="PTHR33525:SF4">
    <property type="entry name" value="CYCLIC DI-GMP PHOSPHODIESTERASE CDGJ"/>
    <property type="match status" value="1"/>
</dbReference>
<dbReference type="SUPFAM" id="SSF141868">
    <property type="entry name" value="EAL domain-like"/>
    <property type="match status" value="1"/>
</dbReference>
<protein>
    <submittedName>
        <fullName evidence="2">EAL domain-containing protein</fullName>
    </submittedName>
</protein>
<dbReference type="InterPro" id="IPR001633">
    <property type="entry name" value="EAL_dom"/>
</dbReference>
<dbReference type="EMBL" id="SDMK01000001">
    <property type="protein sequence ID" value="RXS97799.1"/>
    <property type="molecule type" value="Genomic_DNA"/>
</dbReference>
<dbReference type="InterPro" id="IPR013976">
    <property type="entry name" value="HDOD"/>
</dbReference>
<accession>A0A4Q1SK27</accession>
<sequence>MATLCSLLLSALSSPISVLIPHTPRCTPQFCCLYSRHRESWRTRRHCFPLPIHPLSSSAAGVAGLETQSDMQLGILSSIWRRHHDREEMATEVLPARSTLALAESVARRFVARQAIFDRQRKVFGYELLFRSGWENSFSGDLNDATRKMIADGALYGFHDLTHGAPAFVNCTHESLVNGLVTLLPRSTVLEILETVEGNSEVLEACMRYKAMGYKLALDDFRMHEGTRDLIPLADYIKIDFTLSDARERRQIRDALRGRDVILLAEKIETEAELAAAIDEGFTLFQGYFFCHPTVFSKRRMPANGANYLYLLSALCQGDFHISRVALLLRSEAALSYQLLRLVNSAGYGVNHEVRSLEDALMLAGEDQFRKLLINAIATETCRNRCSELLVQVLHRARFLELMSGWTHEDASEQYLLGLLSLMDVLLDQPVEDLLLELPLRREIRTALCGDTGNAGTALKLYEHYRDADWFYCLHACANLHITEDKLSDLYRQSLLWAEKAASLEPPPAYAAS</sequence>
<dbReference type="SMART" id="SM00052">
    <property type="entry name" value="EAL"/>
    <property type="match status" value="1"/>
</dbReference>
<dbReference type="Pfam" id="PF00563">
    <property type="entry name" value="EAL"/>
    <property type="match status" value="1"/>
</dbReference>
<dbReference type="InterPro" id="IPR035919">
    <property type="entry name" value="EAL_sf"/>
</dbReference>
<dbReference type="PANTHER" id="PTHR33525">
    <property type="match status" value="1"/>
</dbReference>
<keyword evidence="3" id="KW-1185">Reference proteome</keyword>
<dbReference type="Gene3D" id="3.20.20.450">
    <property type="entry name" value="EAL domain"/>
    <property type="match status" value="1"/>
</dbReference>
<dbReference type="SUPFAM" id="SSF109604">
    <property type="entry name" value="HD-domain/PDEase-like"/>
    <property type="match status" value="1"/>
</dbReference>
<proteinExistence type="predicted"/>
<dbReference type="InterPro" id="IPR052340">
    <property type="entry name" value="RNase_Y/CdgJ"/>
</dbReference>
<organism evidence="2 3">
    <name type="scientific">Silvibacterium dinghuense</name>
    <dbReference type="NCBI Taxonomy" id="1560006"/>
    <lineage>
        <taxon>Bacteria</taxon>
        <taxon>Pseudomonadati</taxon>
        <taxon>Acidobacteriota</taxon>
        <taxon>Terriglobia</taxon>
        <taxon>Terriglobales</taxon>
        <taxon>Acidobacteriaceae</taxon>
        <taxon>Silvibacterium</taxon>
    </lineage>
</organism>
<feature type="domain" description="HDOD" evidence="1">
    <location>
        <begin position="301"/>
        <end position="486"/>
    </location>
</feature>
<dbReference type="AlphaFoldDB" id="A0A4Q1SK27"/>
<dbReference type="PROSITE" id="PS51833">
    <property type="entry name" value="HDOD"/>
    <property type="match status" value="1"/>
</dbReference>
<dbReference type="Gene3D" id="1.10.3210.10">
    <property type="entry name" value="Hypothetical protein af1432"/>
    <property type="match status" value="1"/>
</dbReference>
<name>A0A4Q1SK27_9BACT</name>
<evidence type="ECO:0000313" key="2">
    <source>
        <dbReference type="EMBL" id="RXS97799.1"/>
    </source>
</evidence>
<dbReference type="Proteomes" id="UP000290253">
    <property type="component" value="Unassembled WGS sequence"/>
</dbReference>